<dbReference type="InterPro" id="IPR036291">
    <property type="entry name" value="NAD(P)-bd_dom_sf"/>
</dbReference>
<dbReference type="PROSITE" id="PS01162">
    <property type="entry name" value="QOR_ZETA_CRYSTAL"/>
    <property type="match status" value="1"/>
</dbReference>
<dbReference type="SUPFAM" id="SSF50129">
    <property type="entry name" value="GroES-like"/>
    <property type="match status" value="1"/>
</dbReference>
<dbReference type="CDD" id="cd05289">
    <property type="entry name" value="MDR_like_2"/>
    <property type="match status" value="1"/>
</dbReference>
<dbReference type="SMART" id="SM00829">
    <property type="entry name" value="PKS_ER"/>
    <property type="match status" value="1"/>
</dbReference>
<dbReference type="Pfam" id="PF08240">
    <property type="entry name" value="ADH_N"/>
    <property type="match status" value="1"/>
</dbReference>
<proteinExistence type="predicted"/>
<dbReference type="InterPro" id="IPR020843">
    <property type="entry name" value="ER"/>
</dbReference>
<dbReference type="AlphaFoldDB" id="A0A844B934"/>
<accession>A0A844B934</accession>
<keyword evidence="4" id="KW-1185">Reference proteome</keyword>
<organism evidence="3 4">
    <name type="scientific">Caenimonas koreensis DSM 17982</name>
    <dbReference type="NCBI Taxonomy" id="1121255"/>
    <lineage>
        <taxon>Bacteria</taxon>
        <taxon>Pseudomonadati</taxon>
        <taxon>Pseudomonadota</taxon>
        <taxon>Betaproteobacteria</taxon>
        <taxon>Burkholderiales</taxon>
        <taxon>Comamonadaceae</taxon>
        <taxon>Caenimonas</taxon>
    </lineage>
</organism>
<keyword evidence="1" id="KW-0560">Oxidoreductase</keyword>
<comment type="caution">
    <text evidence="3">The sequence shown here is derived from an EMBL/GenBank/DDBJ whole genome shotgun (WGS) entry which is preliminary data.</text>
</comment>
<dbReference type="InterPro" id="IPR011032">
    <property type="entry name" value="GroES-like_sf"/>
</dbReference>
<name>A0A844B934_9BURK</name>
<dbReference type="PANTHER" id="PTHR11695:SF294">
    <property type="entry name" value="RETICULON-4-INTERACTING PROTEIN 1, MITOCHONDRIAL"/>
    <property type="match status" value="1"/>
</dbReference>
<evidence type="ECO:0000256" key="1">
    <source>
        <dbReference type="ARBA" id="ARBA00023002"/>
    </source>
</evidence>
<dbReference type="Gene3D" id="3.40.50.720">
    <property type="entry name" value="NAD(P)-binding Rossmann-like Domain"/>
    <property type="match status" value="1"/>
</dbReference>
<dbReference type="Proteomes" id="UP000487350">
    <property type="component" value="Unassembled WGS sequence"/>
</dbReference>
<dbReference type="GO" id="GO:0008270">
    <property type="term" value="F:zinc ion binding"/>
    <property type="evidence" value="ECO:0007669"/>
    <property type="project" value="InterPro"/>
</dbReference>
<protein>
    <submittedName>
        <fullName evidence="3">Zinc-binding dehydrogenase</fullName>
    </submittedName>
</protein>
<evidence type="ECO:0000259" key="2">
    <source>
        <dbReference type="SMART" id="SM00829"/>
    </source>
</evidence>
<dbReference type="OrthoDB" id="9787435at2"/>
<dbReference type="Gene3D" id="3.90.180.10">
    <property type="entry name" value="Medium-chain alcohol dehydrogenases, catalytic domain"/>
    <property type="match status" value="1"/>
</dbReference>
<dbReference type="SUPFAM" id="SSF51735">
    <property type="entry name" value="NAD(P)-binding Rossmann-fold domains"/>
    <property type="match status" value="1"/>
</dbReference>
<reference evidence="3 4" key="1">
    <citation type="submission" date="2019-11" db="EMBL/GenBank/DDBJ databases">
        <title>Caenimonas koreensis gen. nov., sp. nov., isolated from activated sludge.</title>
        <authorList>
            <person name="Seung H.R."/>
        </authorList>
    </citation>
    <scope>NUCLEOTIDE SEQUENCE [LARGE SCALE GENOMIC DNA]</scope>
    <source>
        <strain evidence="3 4">EMB320</strain>
    </source>
</reference>
<dbReference type="PANTHER" id="PTHR11695">
    <property type="entry name" value="ALCOHOL DEHYDROGENASE RELATED"/>
    <property type="match status" value="1"/>
</dbReference>
<dbReference type="InterPro" id="IPR013154">
    <property type="entry name" value="ADH-like_N"/>
</dbReference>
<dbReference type="InterPro" id="IPR002364">
    <property type="entry name" value="Quin_OxRdtase/zeta-crystal_CS"/>
</dbReference>
<dbReference type="EMBL" id="WJBU01000010">
    <property type="protein sequence ID" value="MRD47987.1"/>
    <property type="molecule type" value="Genomic_DNA"/>
</dbReference>
<sequence length="308" mass="32312">MKAAIVRAYGTKVEVADIAQPALLDDSLMIEVHAASVNPVDNLIRAGYLKAMMPLPLPYVVGNDVSGVVTAVGKDVSGFKVGDAVFARPQGMQSGTFAEFAMIKATDAALKPANLSHEQAASLPLVALTAWQALVTKGHLQSGQKVLIHAGSGGVGSIAIQLAKHLGATVATTTSSDNVAMVRALGADVVIDYKSQKFEDVVADYDLVFDTLGGATRERSYAVLKKGGSLISIILPADTSGAAEKAGVKSEAFFMWPSGEQLAQIARLAEQGAIKPQIDKVFTLEQSQEAFDYSQSGRAKGKIVVKVR</sequence>
<dbReference type="GO" id="GO:0016491">
    <property type="term" value="F:oxidoreductase activity"/>
    <property type="evidence" value="ECO:0007669"/>
    <property type="project" value="UniProtKB-KW"/>
</dbReference>
<dbReference type="RefSeq" id="WP_153585293.1">
    <property type="nucleotide sequence ID" value="NZ_WJBU01000010.1"/>
</dbReference>
<evidence type="ECO:0000313" key="3">
    <source>
        <dbReference type="EMBL" id="MRD47987.1"/>
    </source>
</evidence>
<feature type="domain" description="Enoyl reductase (ER)" evidence="2">
    <location>
        <begin position="10"/>
        <end position="305"/>
    </location>
</feature>
<dbReference type="InterPro" id="IPR050700">
    <property type="entry name" value="YIM1/Zinc_Alcohol_DH_Fams"/>
</dbReference>
<dbReference type="Pfam" id="PF13602">
    <property type="entry name" value="ADH_zinc_N_2"/>
    <property type="match status" value="1"/>
</dbReference>
<gene>
    <name evidence="3" type="ORF">GHT07_11905</name>
</gene>
<evidence type="ECO:0000313" key="4">
    <source>
        <dbReference type="Proteomes" id="UP000487350"/>
    </source>
</evidence>